<dbReference type="GO" id="GO:0071555">
    <property type="term" value="P:cell wall organization"/>
    <property type="evidence" value="ECO:0007669"/>
    <property type="project" value="UniProtKB-KW"/>
</dbReference>
<keyword evidence="3 13" id="KW-0732">Signal</keyword>
<dbReference type="InterPro" id="IPR015956">
    <property type="entry name" value="Peniciliin-bd_prot_C_sf"/>
</dbReference>
<evidence type="ECO:0000313" key="16">
    <source>
        <dbReference type="Proteomes" id="UP000824260"/>
    </source>
</evidence>
<evidence type="ECO:0000313" key="15">
    <source>
        <dbReference type="EMBL" id="HIQ82344.1"/>
    </source>
</evidence>
<keyword evidence="5" id="KW-0133">Cell shape</keyword>
<comment type="similarity">
    <text evidence="2 10">Belongs to the peptidase S11 family.</text>
</comment>
<keyword evidence="15" id="KW-0121">Carboxypeptidase</keyword>
<dbReference type="PANTHER" id="PTHR21581:SF33">
    <property type="entry name" value="D-ALANYL-D-ALANINE CARBOXYPEPTIDASE DACB"/>
    <property type="match status" value="1"/>
</dbReference>
<feature type="domain" description="Peptidase S11 D-alanyl-D-alanine carboxypeptidase A N-terminal" evidence="14">
    <location>
        <begin position="43"/>
        <end position="271"/>
    </location>
</feature>
<evidence type="ECO:0000256" key="12">
    <source>
        <dbReference type="SAM" id="Phobius"/>
    </source>
</evidence>
<evidence type="ECO:0000256" key="1">
    <source>
        <dbReference type="ARBA" id="ARBA00003217"/>
    </source>
</evidence>
<feature type="signal peptide" evidence="13">
    <location>
        <begin position="1"/>
        <end position="25"/>
    </location>
</feature>
<evidence type="ECO:0000256" key="2">
    <source>
        <dbReference type="ARBA" id="ARBA00007164"/>
    </source>
</evidence>
<keyword evidence="12" id="KW-0812">Transmembrane</keyword>
<organism evidence="15 16">
    <name type="scientific">Candidatus Pullichristensenella stercorigallinarum</name>
    <dbReference type="NCBI Taxonomy" id="2840909"/>
    <lineage>
        <taxon>Bacteria</taxon>
        <taxon>Bacillati</taxon>
        <taxon>Bacillota</taxon>
        <taxon>Clostridia</taxon>
        <taxon>Candidatus Pullichristensenella</taxon>
    </lineage>
</organism>
<dbReference type="Proteomes" id="UP000824260">
    <property type="component" value="Unassembled WGS sequence"/>
</dbReference>
<dbReference type="SUPFAM" id="SSF56601">
    <property type="entry name" value="beta-lactamase/transpeptidase-like"/>
    <property type="match status" value="1"/>
</dbReference>
<keyword evidence="12" id="KW-0472">Membrane</keyword>
<feature type="compositionally biased region" description="Basic and acidic residues" evidence="11">
    <location>
        <begin position="502"/>
        <end position="511"/>
    </location>
</feature>
<evidence type="ECO:0000256" key="13">
    <source>
        <dbReference type="SAM" id="SignalP"/>
    </source>
</evidence>
<dbReference type="GO" id="GO:0009252">
    <property type="term" value="P:peptidoglycan biosynthetic process"/>
    <property type="evidence" value="ECO:0007669"/>
    <property type="project" value="UniProtKB-KW"/>
</dbReference>
<keyword evidence="7" id="KW-0961">Cell wall biogenesis/degradation</keyword>
<keyword evidence="4" id="KW-0378">Hydrolase</keyword>
<dbReference type="AlphaFoldDB" id="A0A9D0ZL99"/>
<feature type="transmembrane region" description="Helical" evidence="12">
    <location>
        <begin position="433"/>
        <end position="453"/>
    </location>
</feature>
<comment type="caution">
    <text evidence="15">The sequence shown here is derived from an EMBL/GenBank/DDBJ whole genome shotgun (WGS) entry which is preliminary data.</text>
</comment>
<evidence type="ECO:0000259" key="14">
    <source>
        <dbReference type="Pfam" id="PF00768"/>
    </source>
</evidence>
<dbReference type="Gene3D" id="3.40.710.10">
    <property type="entry name" value="DD-peptidase/beta-lactamase superfamily"/>
    <property type="match status" value="1"/>
</dbReference>
<accession>A0A9D0ZL99</accession>
<evidence type="ECO:0000256" key="5">
    <source>
        <dbReference type="ARBA" id="ARBA00022960"/>
    </source>
</evidence>
<feature type="chain" id="PRO_5039723068" evidence="13">
    <location>
        <begin position="26"/>
        <end position="511"/>
    </location>
</feature>
<dbReference type="PRINTS" id="PR00725">
    <property type="entry name" value="DADACBPTASE1"/>
</dbReference>
<sequence length="511" mass="56793">MRRRAFALVILLLILLAAFAPPSFAVTPDDWDADNPGALVPEHLYAQTAVLIDFETGDVLFDKDSQVRMYPASTTKIMTVLLALESDIALDEEVTIPDVAQNVPSDSSLVPVYAGEVMTFEDLLYGTMLCSGNDGANAIAYLVAGSTDAFVNMMNERAAEIGCTNTHFANAHGYHDETHYSTAYDLALIAQTAMQNETFRQIVSTARYTMAPTVNRGAYNITNTAEMVNPDSGYYYEGCIGIKTGFHSRAGHCFVGAVSRDGVSMISVVLRSTSESSNTTAKWWDTRKLFEYGFAQYEPYLLTDLFDASSRSINTVTIPNAASDDAQRGLLEVRLTQLSNGEYTRRIRSGSEGLAEALADFAARTEITYNEDLRAPIDEGEIIGTLTYTAPDGEVITGMLSAERAVAARPEYATVYDVLPFLIPLEPFFSSGAVWYVLVALAILIVALLILRARRRAARNRRRAAIYNAKRRAYNYAEAERRRTETQRQQRERQRRQAAPRQDPRRRPPRR</sequence>
<dbReference type="SUPFAM" id="SSF69189">
    <property type="entry name" value="Penicillin-binding protein associated domain"/>
    <property type="match status" value="1"/>
</dbReference>
<feature type="active site" description="Proton acceptor" evidence="8">
    <location>
        <position position="76"/>
    </location>
</feature>
<evidence type="ECO:0000256" key="6">
    <source>
        <dbReference type="ARBA" id="ARBA00022984"/>
    </source>
</evidence>
<dbReference type="Pfam" id="PF00768">
    <property type="entry name" value="Peptidase_S11"/>
    <property type="match status" value="1"/>
</dbReference>
<reference evidence="15" key="1">
    <citation type="submission" date="2020-10" db="EMBL/GenBank/DDBJ databases">
        <authorList>
            <person name="Gilroy R."/>
        </authorList>
    </citation>
    <scope>NUCLEOTIDE SEQUENCE</scope>
    <source>
        <strain evidence="15">ChiSjej6B24-2974</strain>
    </source>
</reference>
<dbReference type="PANTHER" id="PTHR21581">
    <property type="entry name" value="D-ALANYL-D-ALANINE CARBOXYPEPTIDASE"/>
    <property type="match status" value="1"/>
</dbReference>
<feature type="compositionally biased region" description="Basic and acidic residues" evidence="11">
    <location>
        <begin position="478"/>
        <end position="492"/>
    </location>
</feature>
<dbReference type="InterPro" id="IPR001967">
    <property type="entry name" value="Peptidase_S11_N"/>
</dbReference>
<dbReference type="EMBL" id="DVFZ01000046">
    <property type="protein sequence ID" value="HIQ82344.1"/>
    <property type="molecule type" value="Genomic_DNA"/>
</dbReference>
<evidence type="ECO:0000256" key="8">
    <source>
        <dbReference type="PIRSR" id="PIRSR618044-1"/>
    </source>
</evidence>
<comment type="function">
    <text evidence="1">Removes C-terminal D-alanyl residues from sugar-peptide cell wall precursors.</text>
</comment>
<gene>
    <name evidence="15" type="ORF">IAA52_04505</name>
</gene>
<feature type="binding site" evidence="9">
    <location>
        <position position="243"/>
    </location>
    <ligand>
        <name>substrate</name>
    </ligand>
</feature>
<dbReference type="GO" id="GO:0009002">
    <property type="term" value="F:serine-type D-Ala-D-Ala carboxypeptidase activity"/>
    <property type="evidence" value="ECO:0007669"/>
    <property type="project" value="InterPro"/>
</dbReference>
<reference evidence="15" key="2">
    <citation type="journal article" date="2021" name="PeerJ">
        <title>Extensive microbial diversity within the chicken gut microbiome revealed by metagenomics and culture.</title>
        <authorList>
            <person name="Gilroy R."/>
            <person name="Ravi A."/>
            <person name="Getino M."/>
            <person name="Pursley I."/>
            <person name="Horton D.L."/>
            <person name="Alikhan N.F."/>
            <person name="Baker D."/>
            <person name="Gharbi K."/>
            <person name="Hall N."/>
            <person name="Watson M."/>
            <person name="Adriaenssens E.M."/>
            <person name="Foster-Nyarko E."/>
            <person name="Jarju S."/>
            <person name="Secka A."/>
            <person name="Antonio M."/>
            <person name="Oren A."/>
            <person name="Chaudhuri R.R."/>
            <person name="La Ragione R."/>
            <person name="Hildebrand F."/>
            <person name="Pallen M.J."/>
        </authorList>
    </citation>
    <scope>NUCLEOTIDE SEQUENCE</scope>
    <source>
        <strain evidence="15">ChiSjej6B24-2974</strain>
    </source>
</reference>
<feature type="active site" description="Acyl-ester intermediate" evidence="8">
    <location>
        <position position="73"/>
    </location>
</feature>
<evidence type="ECO:0000256" key="10">
    <source>
        <dbReference type="RuleBase" id="RU004016"/>
    </source>
</evidence>
<proteinExistence type="inferred from homology"/>
<evidence type="ECO:0000256" key="7">
    <source>
        <dbReference type="ARBA" id="ARBA00023316"/>
    </source>
</evidence>
<evidence type="ECO:0000256" key="4">
    <source>
        <dbReference type="ARBA" id="ARBA00022801"/>
    </source>
</evidence>
<evidence type="ECO:0000256" key="3">
    <source>
        <dbReference type="ARBA" id="ARBA00022729"/>
    </source>
</evidence>
<evidence type="ECO:0000256" key="9">
    <source>
        <dbReference type="PIRSR" id="PIRSR618044-2"/>
    </source>
</evidence>
<keyword evidence="12" id="KW-1133">Transmembrane helix</keyword>
<evidence type="ECO:0000256" key="11">
    <source>
        <dbReference type="SAM" id="MobiDB-lite"/>
    </source>
</evidence>
<keyword evidence="15" id="KW-0645">Protease</keyword>
<dbReference type="GO" id="GO:0006508">
    <property type="term" value="P:proteolysis"/>
    <property type="evidence" value="ECO:0007669"/>
    <property type="project" value="InterPro"/>
</dbReference>
<dbReference type="GO" id="GO:0008360">
    <property type="term" value="P:regulation of cell shape"/>
    <property type="evidence" value="ECO:0007669"/>
    <property type="project" value="UniProtKB-KW"/>
</dbReference>
<feature type="active site" evidence="8">
    <location>
        <position position="131"/>
    </location>
</feature>
<feature type="region of interest" description="Disordered" evidence="11">
    <location>
        <begin position="478"/>
        <end position="511"/>
    </location>
</feature>
<protein>
    <submittedName>
        <fullName evidence="15">D-alanyl-D-alanine carboxypeptidase</fullName>
    </submittedName>
</protein>
<keyword evidence="6" id="KW-0573">Peptidoglycan synthesis</keyword>
<dbReference type="InterPro" id="IPR012338">
    <property type="entry name" value="Beta-lactam/transpept-like"/>
</dbReference>
<name>A0A9D0ZL99_9FIRM</name>
<dbReference type="InterPro" id="IPR018044">
    <property type="entry name" value="Peptidase_S11"/>
</dbReference>